<dbReference type="Proteomes" id="UP000821845">
    <property type="component" value="Chromosome 10"/>
</dbReference>
<evidence type="ECO:0000313" key="2">
    <source>
        <dbReference type="Proteomes" id="UP000821845"/>
    </source>
</evidence>
<dbReference type="EMBL" id="CM023490">
    <property type="protein sequence ID" value="KAH6942493.1"/>
    <property type="molecule type" value="Genomic_DNA"/>
</dbReference>
<keyword evidence="2" id="KW-1185">Reference proteome</keyword>
<proteinExistence type="predicted"/>
<gene>
    <name evidence="1" type="ORF">HPB50_006635</name>
</gene>
<name>A0ACB7T5Z6_HYAAI</name>
<reference evidence="1" key="1">
    <citation type="submission" date="2020-05" db="EMBL/GenBank/DDBJ databases">
        <title>Large-scale comparative analyses of tick genomes elucidate their genetic diversity and vector capacities.</title>
        <authorList>
            <person name="Jia N."/>
            <person name="Wang J."/>
            <person name="Shi W."/>
            <person name="Du L."/>
            <person name="Sun Y."/>
            <person name="Zhan W."/>
            <person name="Jiang J."/>
            <person name="Wang Q."/>
            <person name="Zhang B."/>
            <person name="Ji P."/>
            <person name="Sakyi L.B."/>
            <person name="Cui X."/>
            <person name="Yuan T."/>
            <person name="Jiang B."/>
            <person name="Yang W."/>
            <person name="Lam T.T.-Y."/>
            <person name="Chang Q."/>
            <person name="Ding S."/>
            <person name="Wang X."/>
            <person name="Zhu J."/>
            <person name="Ruan X."/>
            <person name="Zhao L."/>
            <person name="Wei J."/>
            <person name="Que T."/>
            <person name="Du C."/>
            <person name="Cheng J."/>
            <person name="Dai P."/>
            <person name="Han X."/>
            <person name="Huang E."/>
            <person name="Gao Y."/>
            <person name="Liu J."/>
            <person name="Shao H."/>
            <person name="Ye R."/>
            <person name="Li L."/>
            <person name="Wei W."/>
            <person name="Wang X."/>
            <person name="Wang C."/>
            <person name="Yang T."/>
            <person name="Huo Q."/>
            <person name="Li W."/>
            <person name="Guo W."/>
            <person name="Chen H."/>
            <person name="Zhou L."/>
            <person name="Ni X."/>
            <person name="Tian J."/>
            <person name="Zhou Y."/>
            <person name="Sheng Y."/>
            <person name="Liu T."/>
            <person name="Pan Y."/>
            <person name="Xia L."/>
            <person name="Li J."/>
            <person name="Zhao F."/>
            <person name="Cao W."/>
        </authorList>
    </citation>
    <scope>NUCLEOTIDE SEQUENCE</scope>
    <source>
        <strain evidence="1">Hyas-2018</strain>
    </source>
</reference>
<protein>
    <submittedName>
        <fullName evidence="1">Uncharacterized protein</fullName>
    </submittedName>
</protein>
<accession>A0ACB7T5Z6</accession>
<evidence type="ECO:0000313" key="1">
    <source>
        <dbReference type="EMBL" id="KAH6942493.1"/>
    </source>
</evidence>
<organism evidence="1 2">
    <name type="scientific">Hyalomma asiaticum</name>
    <name type="common">Tick</name>
    <dbReference type="NCBI Taxonomy" id="266040"/>
    <lineage>
        <taxon>Eukaryota</taxon>
        <taxon>Metazoa</taxon>
        <taxon>Ecdysozoa</taxon>
        <taxon>Arthropoda</taxon>
        <taxon>Chelicerata</taxon>
        <taxon>Arachnida</taxon>
        <taxon>Acari</taxon>
        <taxon>Parasitiformes</taxon>
        <taxon>Ixodida</taxon>
        <taxon>Ixodoidea</taxon>
        <taxon>Ixodidae</taxon>
        <taxon>Hyalomminae</taxon>
        <taxon>Hyalomma</taxon>
    </lineage>
</organism>
<comment type="caution">
    <text evidence="1">The sequence shown here is derived from an EMBL/GenBank/DDBJ whole genome shotgun (WGS) entry which is preliminary data.</text>
</comment>
<sequence length="490" mass="55035">MPPEKSPLFTNAKKAITVDPIPRNIHPTHNEGRRKATAKAILDKIKHNEAKVLFIDTARYWNRGAYAVSVVDAHGSLVNAATVVTNFTHEAEEMAIAVALRSCMGASVIYSDSRTAIRTFSAALVSLKAATVVNKLFCQERGEENFPSSHIAWFPAHMGNISGPPDCNPNERAHQLAQELTSRVCGPPPRFNAAWRNLDNKDPLVSYHELASSHRLGRQIFPPPHTKLNRAQAITYRQLQTRTYITPTTLSRIIPDFPTLEQGNRKRRCRSERRVTALTHQQRRRSRKTAGKEQHQCSTKVSSARNGTAPPQHHDEARSLRNPPAWTSRLQPNLQAAARTCPPGQAKEEASPAGSEEPRPNEVMMQKTARDQGFANWLLQVATNNRSGGAYEGATRTTGLPAPAATYRSQVRPQRQQRQDQRQQRRQGLQRKRRRRWLQRLRRCRGLLATPTTEPTEVQEDMARDTSCLLLLKDDVRFTRRAVSVVGGPS</sequence>